<evidence type="ECO:0000256" key="4">
    <source>
        <dbReference type="ARBA" id="ARBA00022989"/>
    </source>
</evidence>
<feature type="region of interest" description="Disordered" evidence="6">
    <location>
        <begin position="1"/>
        <end position="71"/>
    </location>
</feature>
<dbReference type="GO" id="GO:0098771">
    <property type="term" value="P:inorganic ion homeostasis"/>
    <property type="evidence" value="ECO:0007669"/>
    <property type="project" value="UniProtKB-ARBA"/>
</dbReference>
<feature type="domain" description="Cation efflux protein cytoplasmic" evidence="9">
    <location>
        <begin position="413"/>
        <end position="476"/>
    </location>
</feature>
<keyword evidence="2" id="KW-0813">Transport</keyword>
<keyword evidence="3 7" id="KW-0812">Transmembrane</keyword>
<sequence>MSSAYLSSAVSRVSGVSASEELGDSAAHQPGVSPPLSPVNERDIELSAPLPVFRSHERPPSPETQIRRGSATAQTLDWTALAGPSPTHAPTPLHEAELSQGASFGHAPSAYPPAAPSTVLGAITPGTEEADPLLLRSRLVSDTDLRRRPSQAKGGRKAEKRMREFYDEQNLHIERLLKPMHQHASEDAEEMASVGRSVKLLIYINIAANFVLAGLQLFAAISSGSLSLFATAADSVFDPFANIFLNWLHRKSERLDERKWPSGGSRITNAGNIAYSCIMLSVSLILIVESIRDIATHKAGEENDLYIPSLVAVGVAFATKLTLAVVNYGLRKYSSQLEMLYVDCRNDLWINGFGIFTAAAGAKIAWWIDPLGAIIISIGIVVVWTRTAFSEFKELCGASAPTEFYQLVTYNAMLHSEHIKSIDSIKAYHSGPNYFVEVDIVMDSSAPLSLTHDVSQDLQDRLESLPRVERCFVHVDWEVTHAPEHRKTR</sequence>
<feature type="transmembrane region" description="Helical" evidence="7">
    <location>
        <begin position="269"/>
        <end position="287"/>
    </location>
</feature>
<dbReference type="PANTHER" id="PTHR43840:SF12">
    <property type="entry name" value="CATION DIFFUSION FACILITATOR 1 (AFU_ORTHOLOGUE AFUA_1G14440)"/>
    <property type="match status" value="1"/>
</dbReference>
<keyword evidence="4 7" id="KW-1133">Transmembrane helix</keyword>
<comment type="subcellular location">
    <subcellularLocation>
        <location evidence="1">Membrane</location>
        <topology evidence="1">Multi-pass membrane protein</topology>
    </subcellularLocation>
</comment>
<dbReference type="InterPro" id="IPR036837">
    <property type="entry name" value="Cation_efflux_CTD_sf"/>
</dbReference>
<evidence type="ECO:0000256" key="5">
    <source>
        <dbReference type="ARBA" id="ARBA00023136"/>
    </source>
</evidence>
<dbReference type="Gene3D" id="1.20.1510.10">
    <property type="entry name" value="Cation efflux protein transmembrane domain"/>
    <property type="match status" value="1"/>
</dbReference>
<evidence type="ECO:0000256" key="6">
    <source>
        <dbReference type="SAM" id="MobiDB-lite"/>
    </source>
</evidence>
<dbReference type="PANTHER" id="PTHR43840">
    <property type="entry name" value="MITOCHONDRIAL METAL TRANSPORTER 1-RELATED"/>
    <property type="match status" value="1"/>
</dbReference>
<dbReference type="GO" id="GO:0016020">
    <property type="term" value="C:membrane"/>
    <property type="evidence" value="ECO:0007669"/>
    <property type="project" value="UniProtKB-SubCell"/>
</dbReference>
<evidence type="ECO:0000259" key="9">
    <source>
        <dbReference type="Pfam" id="PF16916"/>
    </source>
</evidence>
<feature type="domain" description="Cation efflux protein transmembrane" evidence="8">
    <location>
        <begin position="203"/>
        <end position="396"/>
    </location>
</feature>
<dbReference type="InterPro" id="IPR002524">
    <property type="entry name" value="Cation_efflux"/>
</dbReference>
<dbReference type="InterPro" id="IPR027470">
    <property type="entry name" value="Cation_efflux_CTD"/>
</dbReference>
<feature type="compositionally biased region" description="Low complexity" evidence="6">
    <location>
        <begin position="7"/>
        <end position="19"/>
    </location>
</feature>
<evidence type="ECO:0000256" key="1">
    <source>
        <dbReference type="ARBA" id="ARBA00004141"/>
    </source>
</evidence>
<dbReference type="FunFam" id="1.20.1510.10:FF:000005">
    <property type="entry name" value="Putative Cation diffusion facilitator 1"/>
    <property type="match status" value="1"/>
</dbReference>
<dbReference type="Pfam" id="PF01545">
    <property type="entry name" value="Cation_efflux"/>
    <property type="match status" value="1"/>
</dbReference>
<accession>A0A0P1BDL1</accession>
<evidence type="ECO:0000256" key="7">
    <source>
        <dbReference type="SAM" id="Phobius"/>
    </source>
</evidence>
<keyword evidence="5 7" id="KW-0472">Membrane</keyword>
<evidence type="ECO:0000259" key="8">
    <source>
        <dbReference type="Pfam" id="PF01545"/>
    </source>
</evidence>
<dbReference type="SUPFAM" id="SSF160240">
    <property type="entry name" value="Cation efflux protein cytoplasmic domain-like"/>
    <property type="match status" value="1"/>
</dbReference>
<feature type="compositionally biased region" description="Basic residues" evidence="6">
    <location>
        <begin position="148"/>
        <end position="160"/>
    </location>
</feature>
<reference evidence="10 11" key="1">
    <citation type="submission" date="2014-09" db="EMBL/GenBank/DDBJ databases">
        <authorList>
            <person name="Magalhaes I.L.F."/>
            <person name="Oliveira U."/>
            <person name="Santos F.R."/>
            <person name="Vidigal T.H.D.A."/>
            <person name="Brescovit A.D."/>
            <person name="Santos A.J."/>
        </authorList>
    </citation>
    <scope>NUCLEOTIDE SEQUENCE [LARGE SCALE GENOMIC DNA]</scope>
</reference>
<dbReference type="SUPFAM" id="SSF161111">
    <property type="entry name" value="Cation efflux protein transmembrane domain-like"/>
    <property type="match status" value="1"/>
</dbReference>
<name>A0A0P1BDL1_9BASI</name>
<dbReference type="EMBL" id="CCYA01000240">
    <property type="protein sequence ID" value="CEH14267.1"/>
    <property type="molecule type" value="Genomic_DNA"/>
</dbReference>
<dbReference type="Gene3D" id="3.30.70.1350">
    <property type="entry name" value="Cation efflux protein, cytoplasmic domain"/>
    <property type="match status" value="1"/>
</dbReference>
<dbReference type="Proteomes" id="UP000054845">
    <property type="component" value="Unassembled WGS sequence"/>
</dbReference>
<feature type="transmembrane region" description="Helical" evidence="7">
    <location>
        <begin position="372"/>
        <end position="389"/>
    </location>
</feature>
<dbReference type="OrthoDB" id="78296at2759"/>
<evidence type="ECO:0000313" key="11">
    <source>
        <dbReference type="Proteomes" id="UP000054845"/>
    </source>
</evidence>
<dbReference type="Pfam" id="PF16916">
    <property type="entry name" value="ZT_dimer"/>
    <property type="match status" value="1"/>
</dbReference>
<dbReference type="AlphaFoldDB" id="A0A0P1BDL1"/>
<feature type="region of interest" description="Disordered" evidence="6">
    <location>
        <begin position="136"/>
        <end position="161"/>
    </location>
</feature>
<feature type="transmembrane region" description="Helical" evidence="7">
    <location>
        <begin position="307"/>
        <end position="328"/>
    </location>
</feature>
<feature type="transmembrane region" description="Helical" evidence="7">
    <location>
        <begin position="227"/>
        <end position="248"/>
    </location>
</feature>
<organism evidence="10 11">
    <name type="scientific">Ceraceosorus bombacis</name>
    <dbReference type="NCBI Taxonomy" id="401625"/>
    <lineage>
        <taxon>Eukaryota</taxon>
        <taxon>Fungi</taxon>
        <taxon>Dikarya</taxon>
        <taxon>Basidiomycota</taxon>
        <taxon>Ustilaginomycotina</taxon>
        <taxon>Exobasidiomycetes</taxon>
        <taxon>Ceraceosorales</taxon>
        <taxon>Ceraceosoraceae</taxon>
        <taxon>Ceraceosorus</taxon>
    </lineage>
</organism>
<dbReference type="InterPro" id="IPR050291">
    <property type="entry name" value="CDF_Transporter"/>
</dbReference>
<dbReference type="InterPro" id="IPR027469">
    <property type="entry name" value="Cation_efflux_TMD_sf"/>
</dbReference>
<feature type="transmembrane region" description="Helical" evidence="7">
    <location>
        <begin position="348"/>
        <end position="366"/>
    </location>
</feature>
<dbReference type="STRING" id="401625.A0A0P1BDL1"/>
<dbReference type="NCBIfam" id="TIGR01297">
    <property type="entry name" value="CDF"/>
    <property type="match status" value="1"/>
</dbReference>
<proteinExistence type="predicted"/>
<evidence type="ECO:0000313" key="10">
    <source>
        <dbReference type="EMBL" id="CEH14267.1"/>
    </source>
</evidence>
<dbReference type="GO" id="GO:0008324">
    <property type="term" value="F:monoatomic cation transmembrane transporter activity"/>
    <property type="evidence" value="ECO:0007669"/>
    <property type="project" value="InterPro"/>
</dbReference>
<evidence type="ECO:0000256" key="3">
    <source>
        <dbReference type="ARBA" id="ARBA00022692"/>
    </source>
</evidence>
<feature type="transmembrane region" description="Helical" evidence="7">
    <location>
        <begin position="200"/>
        <end position="221"/>
    </location>
</feature>
<keyword evidence="11" id="KW-1185">Reference proteome</keyword>
<protein>
    <submittedName>
        <fullName evidence="10">Mitochondrial Fe2 transporter MMT1 and related transporters (Cation diffusion facilitator superfamily)</fullName>
    </submittedName>
</protein>
<dbReference type="InterPro" id="IPR058533">
    <property type="entry name" value="Cation_efflux_TM"/>
</dbReference>
<evidence type="ECO:0000256" key="2">
    <source>
        <dbReference type="ARBA" id="ARBA00022448"/>
    </source>
</evidence>
<dbReference type="GO" id="GO:0030003">
    <property type="term" value="P:intracellular monoatomic cation homeostasis"/>
    <property type="evidence" value="ECO:0007669"/>
    <property type="project" value="UniProtKB-ARBA"/>
</dbReference>